<sequence length="255" mass="28956">MKIVRNIENFFEKYIEGFFNKQFSSSLQPAEIAKQLARKMEDERTVGVSCVYVPNHYAVYINQEDYERLEPCAPAVCGELSLYLSQESRSKGYTMAGCPQIELFADEQLSKQEFRITSSFTEAPAEESDNQLDVIPDAGDTRIFDKMEPMLLTRPPQQLLHGLLTVIDGLDAGLKIDCTVNRINIGRRNTNELPLTDMNTSRLHAYIVYEENSHVIHDAKSLNGTYVGNQRITHKQLKSGDRVKVGNTVILYEVK</sequence>
<dbReference type="Gene3D" id="2.60.200.20">
    <property type="match status" value="1"/>
</dbReference>
<dbReference type="PROSITE" id="PS50006">
    <property type="entry name" value="FHA_DOMAIN"/>
    <property type="match status" value="1"/>
</dbReference>
<accession>A0A212LRA8</accession>
<dbReference type="InterPro" id="IPR042287">
    <property type="entry name" value="FhaA_N_sf"/>
</dbReference>
<dbReference type="EMBL" id="FMJE01000003">
    <property type="protein sequence ID" value="SCM80052.1"/>
    <property type="molecule type" value="Genomic_DNA"/>
</dbReference>
<dbReference type="Pfam" id="PF00498">
    <property type="entry name" value="FHA"/>
    <property type="match status" value="1"/>
</dbReference>
<organism evidence="2">
    <name type="scientific">uncultured Sporomusa sp</name>
    <dbReference type="NCBI Taxonomy" id="307249"/>
    <lineage>
        <taxon>Bacteria</taxon>
        <taxon>Bacillati</taxon>
        <taxon>Bacillota</taxon>
        <taxon>Negativicutes</taxon>
        <taxon>Selenomonadales</taxon>
        <taxon>Sporomusaceae</taxon>
        <taxon>Sporomusa</taxon>
        <taxon>environmental samples</taxon>
    </lineage>
</organism>
<dbReference type="AlphaFoldDB" id="A0A212LRA8"/>
<protein>
    <submittedName>
        <fullName evidence="2">FHA domain-containing protein</fullName>
    </submittedName>
</protein>
<dbReference type="SMART" id="SM00240">
    <property type="entry name" value="FHA"/>
    <property type="match status" value="1"/>
</dbReference>
<dbReference type="CDD" id="cd00060">
    <property type="entry name" value="FHA"/>
    <property type="match status" value="1"/>
</dbReference>
<dbReference type="InterPro" id="IPR008984">
    <property type="entry name" value="SMAD_FHA_dom_sf"/>
</dbReference>
<dbReference type="Gene3D" id="3.30.2320.60">
    <property type="entry name" value="FhaA, phosphopeptide-binding domain (DUF3662)"/>
    <property type="match status" value="1"/>
</dbReference>
<dbReference type="RefSeq" id="WP_288183643.1">
    <property type="nucleotide sequence ID" value="NZ_LT608335.1"/>
</dbReference>
<feature type="domain" description="FHA" evidence="1">
    <location>
        <begin position="183"/>
        <end position="232"/>
    </location>
</feature>
<evidence type="ECO:0000259" key="1">
    <source>
        <dbReference type="PROSITE" id="PS50006"/>
    </source>
</evidence>
<dbReference type="InterPro" id="IPR000253">
    <property type="entry name" value="FHA_dom"/>
</dbReference>
<gene>
    <name evidence="2" type="ORF">KL86SPO_30230</name>
</gene>
<dbReference type="InterPro" id="IPR022128">
    <property type="entry name" value="FhaA_N"/>
</dbReference>
<name>A0A212LRA8_9FIRM</name>
<dbReference type="SUPFAM" id="SSF49879">
    <property type="entry name" value="SMAD/FHA domain"/>
    <property type="match status" value="1"/>
</dbReference>
<reference evidence="2" key="1">
    <citation type="submission" date="2016-08" db="EMBL/GenBank/DDBJ databases">
        <authorList>
            <person name="Seilhamer J.J."/>
        </authorList>
    </citation>
    <scope>NUCLEOTIDE SEQUENCE</scope>
    <source>
        <strain evidence="2">86</strain>
    </source>
</reference>
<dbReference type="Pfam" id="PF12401">
    <property type="entry name" value="FhaA_N"/>
    <property type="match status" value="1"/>
</dbReference>
<proteinExistence type="predicted"/>
<evidence type="ECO:0000313" key="2">
    <source>
        <dbReference type="EMBL" id="SCM80052.1"/>
    </source>
</evidence>